<feature type="domain" description="EF-hand" evidence="1">
    <location>
        <begin position="489"/>
        <end position="533"/>
    </location>
</feature>
<accession>A0A8S1MVT1</accession>
<dbReference type="EMBL" id="CAJJDN010000048">
    <property type="protein sequence ID" value="CAD8085217.1"/>
    <property type="molecule type" value="Genomic_DNA"/>
</dbReference>
<evidence type="ECO:0000259" key="1">
    <source>
        <dbReference type="Pfam" id="PF13833"/>
    </source>
</evidence>
<keyword evidence="3" id="KW-1185">Reference proteome</keyword>
<comment type="caution">
    <text evidence="2">The sequence shown here is derived from an EMBL/GenBank/DDBJ whole genome shotgun (WGS) entry which is preliminary data.</text>
</comment>
<dbReference type="InterPro" id="IPR018247">
    <property type="entry name" value="EF_Hand_1_Ca_BS"/>
</dbReference>
<proteinExistence type="predicted"/>
<dbReference type="Pfam" id="PF13833">
    <property type="entry name" value="EF-hand_8"/>
    <property type="match status" value="1"/>
</dbReference>
<protein>
    <recommendedName>
        <fullName evidence="1">EF-hand domain-containing protein</fullName>
    </recommendedName>
</protein>
<gene>
    <name evidence="2" type="ORF">PSON_ATCC_30995.1.T0480045</name>
</gene>
<organism evidence="2 3">
    <name type="scientific">Paramecium sonneborni</name>
    <dbReference type="NCBI Taxonomy" id="65129"/>
    <lineage>
        <taxon>Eukaryota</taxon>
        <taxon>Sar</taxon>
        <taxon>Alveolata</taxon>
        <taxon>Ciliophora</taxon>
        <taxon>Intramacronucleata</taxon>
        <taxon>Oligohymenophorea</taxon>
        <taxon>Peniculida</taxon>
        <taxon>Parameciidae</taxon>
        <taxon>Paramecium</taxon>
    </lineage>
</organism>
<evidence type="ECO:0000313" key="2">
    <source>
        <dbReference type="EMBL" id="CAD8085217.1"/>
    </source>
</evidence>
<dbReference type="OrthoDB" id="285981at2759"/>
<dbReference type="InterPro" id="IPR002048">
    <property type="entry name" value="EF_hand_dom"/>
</dbReference>
<dbReference type="PROSITE" id="PS00018">
    <property type="entry name" value="EF_HAND_1"/>
    <property type="match status" value="1"/>
</dbReference>
<dbReference type="GO" id="GO:0005509">
    <property type="term" value="F:calcium ion binding"/>
    <property type="evidence" value="ECO:0007669"/>
    <property type="project" value="InterPro"/>
</dbReference>
<dbReference type="AlphaFoldDB" id="A0A8S1MVT1"/>
<sequence length="538" mass="64085">MSDNQLTDLLLYYAYMEQEIEVLREVLCSEPYFQPYNLFKFIDCLKDEPKGFLTAEDLSFYLNERKFPQNLPTKVYIENYNQNKDQKLVYSEFLRAILPISNIDIREKITQQTPSDQMIISERTQYLFGKLLEAEIKLTLQAENYKSQIDPNYFDKICYQNFIYHQDLSSYFKQKHITTNSLEIQQIFNRIDLLNDGKIDRNEWNLWVNARRSVFQINSNSYKQSQKFNNTRYSSTKRKQQDTTMSDLLALSKQGFYQSTKPPLSNISYNTPKKYHKQKTELRAQMHYSLLQNSNQSSKQELTYKTASHKPITCFYEDEIQTLKKSQSMAKYESLEPVNYYVQLFLNLIQLIKKIERQKILLSNHDDFSLYTSFQKLDKGFKGILIKSDLIQFCKNPQLILDRYGKDNKMRFSEYIKLIEPKDPQAIEILLKKDQKHKGQMLTQTEISLKLLFELIEQFQQKINEVNDYQKRQSFDISEIFYMLAYDRQQITNQDITDFLQANQFQTVPKDIDLLLAELDFDGDGQITYRDFIKIFGK</sequence>
<reference evidence="2" key="1">
    <citation type="submission" date="2021-01" db="EMBL/GenBank/DDBJ databases">
        <authorList>
            <consortium name="Genoscope - CEA"/>
            <person name="William W."/>
        </authorList>
    </citation>
    <scope>NUCLEOTIDE SEQUENCE</scope>
</reference>
<evidence type="ECO:0000313" key="3">
    <source>
        <dbReference type="Proteomes" id="UP000692954"/>
    </source>
</evidence>
<name>A0A8S1MVT1_9CILI</name>
<dbReference type="Proteomes" id="UP000692954">
    <property type="component" value="Unassembled WGS sequence"/>
</dbReference>